<sequence>MHAVRPTCFADWFWLDSSNFLNALKCFFCG</sequence>
<reference evidence="1" key="1">
    <citation type="submission" date="2018-02" db="EMBL/GenBank/DDBJ databases">
        <title>Rhizophora mucronata_Transcriptome.</title>
        <authorList>
            <person name="Meera S.P."/>
            <person name="Sreeshan A."/>
            <person name="Augustine A."/>
        </authorList>
    </citation>
    <scope>NUCLEOTIDE SEQUENCE</scope>
    <source>
        <tissue evidence="1">Leaf</tissue>
    </source>
</reference>
<dbReference type="AlphaFoldDB" id="A0A2P2NJ62"/>
<dbReference type="EMBL" id="GGEC01061966">
    <property type="protein sequence ID" value="MBX42450.1"/>
    <property type="molecule type" value="Transcribed_RNA"/>
</dbReference>
<organism evidence="1">
    <name type="scientific">Rhizophora mucronata</name>
    <name type="common">Asiatic mangrove</name>
    <dbReference type="NCBI Taxonomy" id="61149"/>
    <lineage>
        <taxon>Eukaryota</taxon>
        <taxon>Viridiplantae</taxon>
        <taxon>Streptophyta</taxon>
        <taxon>Embryophyta</taxon>
        <taxon>Tracheophyta</taxon>
        <taxon>Spermatophyta</taxon>
        <taxon>Magnoliopsida</taxon>
        <taxon>eudicotyledons</taxon>
        <taxon>Gunneridae</taxon>
        <taxon>Pentapetalae</taxon>
        <taxon>rosids</taxon>
        <taxon>fabids</taxon>
        <taxon>Malpighiales</taxon>
        <taxon>Rhizophoraceae</taxon>
        <taxon>Rhizophora</taxon>
    </lineage>
</organism>
<protein>
    <submittedName>
        <fullName evidence="1">Uncharacterized protein</fullName>
    </submittedName>
</protein>
<proteinExistence type="predicted"/>
<evidence type="ECO:0000313" key="1">
    <source>
        <dbReference type="EMBL" id="MBX42450.1"/>
    </source>
</evidence>
<name>A0A2P2NJ62_RHIMU</name>
<accession>A0A2P2NJ62</accession>